<dbReference type="Pfam" id="PF05485">
    <property type="entry name" value="THAP"/>
    <property type="match status" value="1"/>
</dbReference>
<dbReference type="EMBL" id="VUJU01007992">
    <property type="protein sequence ID" value="KAF0737154.1"/>
    <property type="molecule type" value="Genomic_DNA"/>
</dbReference>
<evidence type="ECO:0000256" key="1">
    <source>
        <dbReference type="ARBA" id="ARBA00022723"/>
    </source>
</evidence>
<evidence type="ECO:0000313" key="7">
    <source>
        <dbReference type="EMBL" id="KAF0737154.1"/>
    </source>
</evidence>
<feature type="non-terminal residue" evidence="7">
    <location>
        <position position="1"/>
    </location>
</feature>
<dbReference type="Proteomes" id="UP000478052">
    <property type="component" value="Unassembled WGS sequence"/>
</dbReference>
<evidence type="ECO:0000256" key="4">
    <source>
        <dbReference type="ARBA" id="ARBA00023125"/>
    </source>
</evidence>
<evidence type="ECO:0000313" key="8">
    <source>
        <dbReference type="Proteomes" id="UP000478052"/>
    </source>
</evidence>
<feature type="domain" description="THAP-type" evidence="6">
    <location>
        <begin position="1"/>
        <end position="66"/>
    </location>
</feature>
<evidence type="ECO:0000259" key="6">
    <source>
        <dbReference type="PROSITE" id="PS50950"/>
    </source>
</evidence>
<protein>
    <submittedName>
        <fullName evidence="7">THAP-type domain-containing protein</fullName>
    </submittedName>
</protein>
<keyword evidence="8" id="KW-1185">Reference proteome</keyword>
<comment type="caution">
    <text evidence="7">The sequence shown here is derived from an EMBL/GenBank/DDBJ whole genome shotgun (WGS) entry which is preliminary data.</text>
</comment>
<dbReference type="OrthoDB" id="6627374at2759"/>
<keyword evidence="3" id="KW-0862">Zinc</keyword>
<evidence type="ECO:0000256" key="2">
    <source>
        <dbReference type="ARBA" id="ARBA00022771"/>
    </source>
</evidence>
<evidence type="ECO:0000256" key="3">
    <source>
        <dbReference type="ARBA" id="ARBA00022833"/>
    </source>
</evidence>
<dbReference type="GO" id="GO:0003677">
    <property type="term" value="F:DNA binding"/>
    <property type="evidence" value="ECO:0007669"/>
    <property type="project" value="UniProtKB-UniRule"/>
</dbReference>
<reference evidence="7 8" key="1">
    <citation type="submission" date="2019-08" db="EMBL/GenBank/DDBJ databases">
        <title>Whole genome of Aphis craccivora.</title>
        <authorList>
            <person name="Voronova N.V."/>
            <person name="Shulinski R.S."/>
            <person name="Bandarenka Y.V."/>
            <person name="Zhorov D.G."/>
            <person name="Warner D."/>
        </authorList>
    </citation>
    <scope>NUCLEOTIDE SEQUENCE [LARGE SCALE GENOMIC DNA]</scope>
    <source>
        <strain evidence="7">180601</strain>
        <tissue evidence="7">Whole Body</tissue>
    </source>
</reference>
<feature type="non-terminal residue" evidence="7">
    <location>
        <position position="128"/>
    </location>
</feature>
<dbReference type="SMART" id="SM00980">
    <property type="entry name" value="THAP"/>
    <property type="match status" value="1"/>
</dbReference>
<dbReference type="SMART" id="SM00692">
    <property type="entry name" value="DM3"/>
    <property type="match status" value="1"/>
</dbReference>
<gene>
    <name evidence="7" type="ORF">FWK35_00029411</name>
</gene>
<keyword evidence="1" id="KW-0479">Metal-binding</keyword>
<dbReference type="PROSITE" id="PS50950">
    <property type="entry name" value="ZF_THAP"/>
    <property type="match status" value="1"/>
</dbReference>
<dbReference type="GO" id="GO:0008270">
    <property type="term" value="F:zinc ion binding"/>
    <property type="evidence" value="ECO:0007669"/>
    <property type="project" value="UniProtKB-KW"/>
</dbReference>
<name>A0A6G0XAM1_APHCR</name>
<dbReference type="InterPro" id="IPR006612">
    <property type="entry name" value="THAP_Znf"/>
</dbReference>
<keyword evidence="4 5" id="KW-0238">DNA-binding</keyword>
<sequence>CIGNDCVYIKPINKFPTDDENLKIRWVEFCSVAKHLVSYKVCSKHFSPNDIKDNGRLMPGAVPCINVDDSPQKLHTSTSLNLNISPTHTPKKRKLLLNNPRYFNDLTDEHFATPKRAKRHLAFAKKKA</sequence>
<keyword evidence="2 5" id="KW-0863">Zinc-finger</keyword>
<dbReference type="SUPFAM" id="SSF57716">
    <property type="entry name" value="Glucocorticoid receptor-like (DNA-binding domain)"/>
    <property type="match status" value="1"/>
</dbReference>
<accession>A0A6G0XAM1</accession>
<evidence type="ECO:0000256" key="5">
    <source>
        <dbReference type="PROSITE-ProRule" id="PRU00309"/>
    </source>
</evidence>
<organism evidence="7 8">
    <name type="scientific">Aphis craccivora</name>
    <name type="common">Cowpea aphid</name>
    <dbReference type="NCBI Taxonomy" id="307492"/>
    <lineage>
        <taxon>Eukaryota</taxon>
        <taxon>Metazoa</taxon>
        <taxon>Ecdysozoa</taxon>
        <taxon>Arthropoda</taxon>
        <taxon>Hexapoda</taxon>
        <taxon>Insecta</taxon>
        <taxon>Pterygota</taxon>
        <taxon>Neoptera</taxon>
        <taxon>Paraneoptera</taxon>
        <taxon>Hemiptera</taxon>
        <taxon>Sternorrhyncha</taxon>
        <taxon>Aphidomorpha</taxon>
        <taxon>Aphidoidea</taxon>
        <taxon>Aphididae</taxon>
        <taxon>Aphidini</taxon>
        <taxon>Aphis</taxon>
        <taxon>Aphis</taxon>
    </lineage>
</organism>
<dbReference type="AlphaFoldDB" id="A0A6G0XAM1"/>
<proteinExistence type="predicted"/>